<dbReference type="PANTHER" id="PTHR11227">
    <property type="entry name" value="WD-REPEAT PROTEIN INTERACTING WITH PHOSPHOINOSIDES WIPI -RELATED"/>
    <property type="match status" value="1"/>
</dbReference>
<dbReference type="SUPFAM" id="SSF50978">
    <property type="entry name" value="WD40 repeat-like"/>
    <property type="match status" value="1"/>
</dbReference>
<reference evidence="4 5" key="1">
    <citation type="submission" date="2016-01" db="EMBL/GenBank/DDBJ databases">
        <title>Genome sequence of the yeast Holleya sinecauda.</title>
        <authorList>
            <person name="Dietrich F.S."/>
        </authorList>
    </citation>
    <scope>NUCLEOTIDE SEQUENCE [LARGE SCALE GENOMIC DNA]</scope>
    <source>
        <strain evidence="4 5">ATCC 58844</strain>
    </source>
</reference>
<dbReference type="EMBL" id="CP014242">
    <property type="protein sequence ID" value="AMD18644.1"/>
    <property type="molecule type" value="Genomic_DNA"/>
</dbReference>
<evidence type="ECO:0000256" key="2">
    <source>
        <dbReference type="ARBA" id="ARBA00022737"/>
    </source>
</evidence>
<organism evidence="4 5">
    <name type="scientific">Eremothecium sinecaudum</name>
    <dbReference type="NCBI Taxonomy" id="45286"/>
    <lineage>
        <taxon>Eukaryota</taxon>
        <taxon>Fungi</taxon>
        <taxon>Dikarya</taxon>
        <taxon>Ascomycota</taxon>
        <taxon>Saccharomycotina</taxon>
        <taxon>Saccharomycetes</taxon>
        <taxon>Saccharomycetales</taxon>
        <taxon>Saccharomycetaceae</taxon>
        <taxon>Eremothecium</taxon>
    </lineage>
</organism>
<keyword evidence="2" id="KW-0677">Repeat</keyword>
<dbReference type="InterPro" id="IPR048720">
    <property type="entry name" value="PROPPIN"/>
</dbReference>
<evidence type="ECO:0000313" key="4">
    <source>
        <dbReference type="EMBL" id="AMD18644.1"/>
    </source>
</evidence>
<keyword evidence="5" id="KW-1185">Reference proteome</keyword>
<comment type="similarity">
    <text evidence="3">Belongs to the WD repeat PROPPIN family.</text>
</comment>
<gene>
    <name evidence="4" type="ORF">AW171_hschr2153</name>
</gene>
<dbReference type="Gene3D" id="2.130.10.10">
    <property type="entry name" value="YVTN repeat-like/Quinoprotein amine dehydrogenase"/>
    <property type="match status" value="1"/>
</dbReference>
<dbReference type="InterPro" id="IPR036322">
    <property type="entry name" value="WD40_repeat_dom_sf"/>
</dbReference>
<proteinExistence type="inferred from homology"/>
<dbReference type="AlphaFoldDB" id="A0A120K0S3"/>
<dbReference type="GO" id="GO:0005737">
    <property type="term" value="C:cytoplasm"/>
    <property type="evidence" value="ECO:0007669"/>
    <property type="project" value="UniProtKB-ARBA"/>
</dbReference>
<keyword evidence="1" id="KW-0853">WD repeat</keyword>
<dbReference type="STRING" id="45286.A0A120K0S3"/>
<dbReference type="OrthoDB" id="1667587at2759"/>
<evidence type="ECO:0000313" key="5">
    <source>
        <dbReference type="Proteomes" id="UP000243052"/>
    </source>
</evidence>
<dbReference type="Proteomes" id="UP000243052">
    <property type="component" value="Chromosome ii"/>
</dbReference>
<sequence>MRTRNPIVEQANAPPRFLHVNFNQDHECFSCATETGFEIYNNDPVQCSVKRKFAQGGLYGMSGIGYTRMLYRTNYIALVGGGTHPRFSTNKIAIWDDIQQKDSISLKFKSPVREIFLSRQYIIVVLSQNIELFTFSGNPTRICPPINHVNNGIADFVTCNKVRRDSSQDGQDPLASHVLTGILAYPSSIIPGQIHVADLSNLQVTTSDDPFSTHLPTSIIKAHKNSVRMVKLNRKGTLVATCSVEGTLVRIFSIASGSLVREFRRGLDRALIFDMQWDEKGNNLAVVSDKYTLHVFQIDKQLDKRHVLKGWFPKVKYLQGIWSMCSIKLDKRVLTHEDDKCKIGWIGDSSLSVIWQKSGVWEKYVIMEKIHEVNPNDPLYEAGGAPIEPKIETYLVREGWRQL</sequence>
<dbReference type="InterPro" id="IPR015943">
    <property type="entry name" value="WD40/YVTN_repeat-like_dom_sf"/>
</dbReference>
<evidence type="ECO:0000256" key="3">
    <source>
        <dbReference type="ARBA" id="ARBA00025740"/>
    </source>
</evidence>
<dbReference type="RefSeq" id="XP_017985640.1">
    <property type="nucleotide sequence ID" value="XM_018130264.1"/>
</dbReference>
<name>A0A120K0S3_9SACH</name>
<dbReference type="Pfam" id="PF21032">
    <property type="entry name" value="PROPPIN"/>
    <property type="match status" value="1"/>
</dbReference>
<accession>A0A120K0S3</accession>
<evidence type="ECO:0000256" key="1">
    <source>
        <dbReference type="ARBA" id="ARBA00022574"/>
    </source>
</evidence>
<dbReference type="SMART" id="SM00320">
    <property type="entry name" value="WD40"/>
    <property type="match status" value="2"/>
</dbReference>
<dbReference type="InterPro" id="IPR001680">
    <property type="entry name" value="WD40_rpt"/>
</dbReference>
<protein>
    <submittedName>
        <fullName evidence="4">HBL258Wp</fullName>
    </submittedName>
</protein>
<dbReference type="GeneID" id="28721788"/>